<gene>
    <name evidence="1" type="ORF">FSP39_006483</name>
</gene>
<comment type="caution">
    <text evidence="1">The sequence shown here is derived from an EMBL/GenBank/DDBJ whole genome shotgun (WGS) entry which is preliminary data.</text>
</comment>
<keyword evidence="2" id="KW-1185">Reference proteome</keyword>
<dbReference type="EMBL" id="VSWD01000013">
    <property type="protein sequence ID" value="KAK3083998.1"/>
    <property type="molecule type" value="Genomic_DNA"/>
</dbReference>
<sequence>MATPMQEGDSEYKVLIEQYKNKDISECFAHIHMTFRSELSAVSSQVSNIDKRVIELEKFAHHANTELNTLGPQLDKKIEEEKNARLKVDLWGRKWNLIIRGLAGKENEKPRDVIKLCRGFFVDVLKVPISNVNEMLFQAAHRLPGKFQGINNIIIRFSSLIDRDEVLDAATKLPPGSGYSVTPDLPPALNILRAKLLKQRWELPPQERKCYKIVYLKQEPFIELRKKIMKSK</sequence>
<organism evidence="1 2">
    <name type="scientific">Pinctada imbricata</name>
    <name type="common">Atlantic pearl-oyster</name>
    <name type="synonym">Pinctada martensii</name>
    <dbReference type="NCBI Taxonomy" id="66713"/>
    <lineage>
        <taxon>Eukaryota</taxon>
        <taxon>Metazoa</taxon>
        <taxon>Spiralia</taxon>
        <taxon>Lophotrochozoa</taxon>
        <taxon>Mollusca</taxon>
        <taxon>Bivalvia</taxon>
        <taxon>Autobranchia</taxon>
        <taxon>Pteriomorphia</taxon>
        <taxon>Pterioida</taxon>
        <taxon>Pterioidea</taxon>
        <taxon>Pteriidae</taxon>
        <taxon>Pinctada</taxon>
    </lineage>
</organism>
<protein>
    <submittedName>
        <fullName evidence="1">Uncharacterized protein</fullName>
    </submittedName>
</protein>
<dbReference type="Proteomes" id="UP001186944">
    <property type="component" value="Unassembled WGS sequence"/>
</dbReference>
<evidence type="ECO:0000313" key="1">
    <source>
        <dbReference type="EMBL" id="KAK3083998.1"/>
    </source>
</evidence>
<name>A0AA88XEN4_PINIB</name>
<dbReference type="AlphaFoldDB" id="A0AA88XEN4"/>
<accession>A0AA88XEN4</accession>
<reference evidence="1" key="1">
    <citation type="submission" date="2019-08" db="EMBL/GenBank/DDBJ databases">
        <title>The improved chromosome-level genome for the pearl oyster Pinctada fucata martensii using PacBio sequencing and Hi-C.</title>
        <authorList>
            <person name="Zheng Z."/>
        </authorList>
    </citation>
    <scope>NUCLEOTIDE SEQUENCE</scope>
    <source>
        <strain evidence="1">ZZ-2019</strain>
        <tissue evidence="1">Adductor muscle</tissue>
    </source>
</reference>
<proteinExistence type="predicted"/>
<evidence type="ECO:0000313" key="2">
    <source>
        <dbReference type="Proteomes" id="UP001186944"/>
    </source>
</evidence>